<evidence type="ECO:0000313" key="3">
    <source>
        <dbReference type="Proteomes" id="UP000722459"/>
    </source>
</evidence>
<reference evidence="2" key="1">
    <citation type="journal article" date="2021" name="ISME J.">
        <title>Mercury methylation by metabolically versatile and cosmopolitan marine bacteria.</title>
        <authorList>
            <person name="Lin H."/>
            <person name="Ascher D.B."/>
            <person name="Myung Y."/>
            <person name="Lamborg C.H."/>
            <person name="Hallam S.J."/>
            <person name="Gionfriddo C.M."/>
            <person name="Holt K.E."/>
            <person name="Moreau J.W."/>
        </authorList>
    </citation>
    <scope>NUCLEOTIDE SEQUENCE</scope>
    <source>
        <strain evidence="2">SI075_bin30</strain>
    </source>
</reference>
<feature type="compositionally biased region" description="Polar residues" evidence="1">
    <location>
        <begin position="51"/>
        <end position="61"/>
    </location>
</feature>
<dbReference type="EMBL" id="JABJNZ010000057">
    <property type="protein sequence ID" value="MBT4870782.1"/>
    <property type="molecule type" value="Genomic_DNA"/>
</dbReference>
<accession>A0A8T5GFW6</accession>
<evidence type="ECO:0000256" key="1">
    <source>
        <dbReference type="SAM" id="MobiDB-lite"/>
    </source>
</evidence>
<feature type="region of interest" description="Disordered" evidence="1">
    <location>
        <begin position="48"/>
        <end position="102"/>
    </location>
</feature>
<protein>
    <submittedName>
        <fullName evidence="2">Uncharacterized protein</fullName>
    </submittedName>
</protein>
<proteinExistence type="predicted"/>
<feature type="compositionally biased region" description="Basic and acidic residues" evidence="1">
    <location>
        <begin position="72"/>
        <end position="87"/>
    </location>
</feature>
<comment type="caution">
    <text evidence="2">The sequence shown here is derived from an EMBL/GenBank/DDBJ whole genome shotgun (WGS) entry which is preliminary data.</text>
</comment>
<organism evidence="2 3">
    <name type="scientific">Candidatus Iainarchaeum sp</name>
    <dbReference type="NCBI Taxonomy" id="3101447"/>
    <lineage>
        <taxon>Archaea</taxon>
        <taxon>Candidatus Iainarchaeota</taxon>
        <taxon>Candidatus Iainarchaeia</taxon>
        <taxon>Candidatus Iainarchaeales</taxon>
        <taxon>Candidatus Iainarchaeaceae</taxon>
        <taxon>Candidatus Iainarchaeum</taxon>
    </lineage>
</organism>
<name>A0A8T5GFW6_9ARCH</name>
<evidence type="ECO:0000313" key="2">
    <source>
        <dbReference type="EMBL" id="MBT4870782.1"/>
    </source>
</evidence>
<sequence length="154" mass="17494">MPLKSFVVDAKKTNAIIDKLQLNQKGSEDGIIDISDGQAVPKEELEKIKNSNKSSLPSSAKQRAIPSNKDFTSFEREYIKRSEDRRPIGNNSSGQKVDERHNNIITNIIQDSNTKTRGRTTWDCCKHKKETDGKIYCTEFHSFCGKEKCKRATE</sequence>
<dbReference type="AlphaFoldDB" id="A0A8T5GFW6"/>
<gene>
    <name evidence="2" type="ORF">HON47_04360</name>
</gene>
<dbReference type="Proteomes" id="UP000722459">
    <property type="component" value="Unassembled WGS sequence"/>
</dbReference>